<dbReference type="Proteomes" id="UP000314982">
    <property type="component" value="Unassembled WGS sequence"/>
</dbReference>
<feature type="compositionally biased region" description="Polar residues" evidence="1">
    <location>
        <begin position="41"/>
        <end position="56"/>
    </location>
</feature>
<feature type="region of interest" description="Disordered" evidence="1">
    <location>
        <begin position="419"/>
        <end position="509"/>
    </location>
</feature>
<feature type="compositionally biased region" description="Basic and acidic residues" evidence="1">
    <location>
        <begin position="91"/>
        <end position="102"/>
    </location>
</feature>
<evidence type="ECO:0000313" key="3">
    <source>
        <dbReference type="Proteomes" id="UP000314982"/>
    </source>
</evidence>
<name>A0A4W5JBZ2_9TELE</name>
<evidence type="ECO:0000256" key="1">
    <source>
        <dbReference type="SAM" id="MobiDB-lite"/>
    </source>
</evidence>
<feature type="region of interest" description="Disordered" evidence="1">
    <location>
        <begin position="37"/>
        <end position="65"/>
    </location>
</feature>
<dbReference type="STRING" id="62062.ENSHHUP00000001958"/>
<reference evidence="2" key="2">
    <citation type="submission" date="2025-08" db="UniProtKB">
        <authorList>
            <consortium name="Ensembl"/>
        </authorList>
    </citation>
    <scope>IDENTIFICATION</scope>
</reference>
<keyword evidence="3" id="KW-1185">Reference proteome</keyword>
<feature type="region of interest" description="Disordered" evidence="1">
    <location>
        <begin position="284"/>
        <end position="309"/>
    </location>
</feature>
<sequence length="509" mass="54824">MFFHIFKTNRSLCCSMKKDYLSTTHPVEAEISGKLRRVAPSTASTADSNASQTDVSASEEGIDLDDSDSDHVFHRRYLQALLALPSGASRPGERQGAVEERQGGAGTDPFIQASLTANPHNSTLYAVLHTNRCSKPSESSTVEPIKSEVPSSKKVTLVEPTMTSPILVPEPQEGKAASLTPKTSRLQKIAPKPFPPTPSLSPPTPTASPFAVPKPWKKGQKSGGNHWGNAGKVTKGTKVAIAAVTVTSSPVTVAMQPQLDDVEGLPFVSFTSKEALGVHVEDMAPSNTSPVMQEHPEKTDGSRSFVSTTGKTSDLTKIKGWRDKYIRTRVSSQNHNPNRSAFCSDMLNQYLESEAQRIRACADAFSYNRLGSVAYQLPVTSTNYVRTLDSVLKMRAPQPPAFCRPCPLSRKPLLYAALKKPPPPINDHMTPPKAAKPKPKHAPPQGKQPHITPAQGKGRSASVLRPIQVSNSNKTTAAKATAEVKVTSPNAQRSLPGKGAVRRDTSPRV</sequence>
<feature type="compositionally biased region" description="Low complexity" evidence="1">
    <location>
        <begin position="474"/>
        <end position="487"/>
    </location>
</feature>
<dbReference type="Ensembl" id="ENSHHUT00000002029.1">
    <property type="protein sequence ID" value="ENSHHUP00000001958.1"/>
    <property type="gene ID" value="ENSHHUG00000001282.1"/>
</dbReference>
<proteinExistence type="predicted"/>
<organism evidence="2 3">
    <name type="scientific">Hucho hucho</name>
    <name type="common">huchen</name>
    <dbReference type="NCBI Taxonomy" id="62062"/>
    <lineage>
        <taxon>Eukaryota</taxon>
        <taxon>Metazoa</taxon>
        <taxon>Chordata</taxon>
        <taxon>Craniata</taxon>
        <taxon>Vertebrata</taxon>
        <taxon>Euteleostomi</taxon>
        <taxon>Actinopterygii</taxon>
        <taxon>Neopterygii</taxon>
        <taxon>Teleostei</taxon>
        <taxon>Protacanthopterygii</taxon>
        <taxon>Salmoniformes</taxon>
        <taxon>Salmonidae</taxon>
        <taxon>Salmoninae</taxon>
        <taxon>Hucho</taxon>
    </lineage>
</organism>
<evidence type="ECO:0000313" key="2">
    <source>
        <dbReference type="Ensembl" id="ENSHHUP00000001958.1"/>
    </source>
</evidence>
<accession>A0A4W5JBZ2</accession>
<protein>
    <submittedName>
        <fullName evidence="2">Uncharacterized protein</fullName>
    </submittedName>
</protein>
<feature type="region of interest" description="Disordered" evidence="1">
    <location>
        <begin position="86"/>
        <end position="112"/>
    </location>
</feature>
<dbReference type="GeneTree" id="ENSGT00940000156269"/>
<dbReference type="AlphaFoldDB" id="A0A4W5JBZ2"/>
<reference evidence="3" key="1">
    <citation type="submission" date="2018-06" db="EMBL/GenBank/DDBJ databases">
        <title>Genome assembly of Danube salmon.</title>
        <authorList>
            <person name="Macqueen D.J."/>
            <person name="Gundappa M.K."/>
        </authorList>
    </citation>
    <scope>NUCLEOTIDE SEQUENCE [LARGE SCALE GENOMIC DNA]</scope>
</reference>
<reference evidence="2" key="3">
    <citation type="submission" date="2025-09" db="UniProtKB">
        <authorList>
            <consortium name="Ensembl"/>
        </authorList>
    </citation>
    <scope>IDENTIFICATION</scope>
</reference>